<keyword evidence="4" id="KW-1185">Reference proteome</keyword>
<dbReference type="RefSeq" id="WP_135110097.1">
    <property type="nucleotide sequence ID" value="NZ_SRHY01000015.1"/>
</dbReference>
<comment type="caution">
    <text evidence="3">The sequence shown here is derived from an EMBL/GenBank/DDBJ whole genome shotgun (WGS) entry which is preliminary data.</text>
</comment>
<dbReference type="Proteomes" id="UP000298484">
    <property type="component" value="Unassembled WGS sequence"/>
</dbReference>
<dbReference type="EMBL" id="SRHY01000015">
    <property type="protein sequence ID" value="TFJ92769.1"/>
    <property type="molecule type" value="Genomic_DNA"/>
</dbReference>
<feature type="compositionally biased region" description="Acidic residues" evidence="1">
    <location>
        <begin position="32"/>
        <end position="57"/>
    </location>
</feature>
<evidence type="ECO:0000256" key="2">
    <source>
        <dbReference type="SAM" id="SignalP"/>
    </source>
</evidence>
<evidence type="ECO:0000313" key="4">
    <source>
        <dbReference type="Proteomes" id="UP000298484"/>
    </source>
</evidence>
<accession>A0A4Y9AA48</accession>
<protein>
    <submittedName>
        <fullName evidence="3">Uncharacterized protein</fullName>
    </submittedName>
</protein>
<feature type="compositionally biased region" description="Acidic residues" evidence="1">
    <location>
        <begin position="115"/>
        <end position="124"/>
    </location>
</feature>
<organism evidence="3 4">
    <name type="scientific">Lentibacillus salicampi</name>
    <dbReference type="NCBI Taxonomy" id="175306"/>
    <lineage>
        <taxon>Bacteria</taxon>
        <taxon>Bacillati</taxon>
        <taxon>Bacillota</taxon>
        <taxon>Bacilli</taxon>
        <taxon>Bacillales</taxon>
        <taxon>Bacillaceae</taxon>
        <taxon>Lentibacillus</taxon>
    </lineage>
</organism>
<reference evidence="3 4" key="1">
    <citation type="submission" date="2019-03" db="EMBL/GenBank/DDBJ databases">
        <title>Genome sequence of Lentibacillus salicampi ATCC BAA-719.</title>
        <authorList>
            <person name="Maclea K.S."/>
            <person name="Simoes Junior M."/>
        </authorList>
    </citation>
    <scope>NUCLEOTIDE SEQUENCE [LARGE SCALE GENOMIC DNA]</scope>
    <source>
        <strain evidence="3 4">ATCC BAA-719</strain>
    </source>
</reference>
<evidence type="ECO:0000313" key="3">
    <source>
        <dbReference type="EMBL" id="TFJ92769.1"/>
    </source>
</evidence>
<feature type="region of interest" description="Disordered" evidence="1">
    <location>
        <begin position="24"/>
        <end position="124"/>
    </location>
</feature>
<sequence>MRKKWLLSMIAVLSIVILAACSDDANEASQSEPEEEQSENSQDDNDESAEANDEEDQDTKAASEIGLDDLSPIPTDVEGLAQQTSGPFAGDESIYDLEQEVKEEFEQLGPMSDNPTDEEYETYL</sequence>
<proteinExistence type="predicted"/>
<keyword evidence="2" id="KW-0732">Signal</keyword>
<feature type="signal peptide" evidence="2">
    <location>
        <begin position="1"/>
        <end position="19"/>
    </location>
</feature>
<gene>
    <name evidence="3" type="ORF">E4U82_10215</name>
</gene>
<feature type="chain" id="PRO_5038539539" evidence="2">
    <location>
        <begin position="20"/>
        <end position="124"/>
    </location>
</feature>
<name>A0A4Y9AA48_9BACI</name>
<evidence type="ECO:0000256" key="1">
    <source>
        <dbReference type="SAM" id="MobiDB-lite"/>
    </source>
</evidence>
<dbReference type="PROSITE" id="PS51257">
    <property type="entry name" value="PROKAR_LIPOPROTEIN"/>
    <property type="match status" value="1"/>
</dbReference>
<dbReference type="AlphaFoldDB" id="A0A4Y9AA48"/>